<dbReference type="eggNOG" id="COG0795">
    <property type="taxonomic scope" value="Bacteria"/>
</dbReference>
<reference evidence="7 8" key="1">
    <citation type="journal article" date="2011" name="J. Bacteriol.">
        <title>Genome sequence of the ethanol-producing Zymomonas mobilis subsp. mobilis lectotype strain ATCC 10988.</title>
        <authorList>
            <person name="Pappas K.M."/>
            <person name="Kouvelis V.N."/>
            <person name="Saunders E."/>
            <person name="Brettin T.S."/>
            <person name="Bruce D."/>
            <person name="Detter C."/>
            <person name="Balakireva M."/>
            <person name="Han C.S."/>
            <person name="Savvakis G."/>
            <person name="Kyrpides N.C."/>
            <person name="Typas M.A."/>
        </authorList>
    </citation>
    <scope>NUCLEOTIDE SEQUENCE [LARGE SCALE GENOMIC DNA]</scope>
    <source>
        <strain evidence="8">ATCC 10988 / DSM 424 / CCUG 17860 / LMG 404 / NCIMB 8938 / NRRL B-806 / ZM1</strain>
    </source>
</reference>
<dbReference type="HOGENOM" id="CLU_028799_3_2_5"/>
<dbReference type="PANTHER" id="PTHR33529">
    <property type="entry name" value="SLR0882 PROTEIN-RELATED"/>
    <property type="match status" value="1"/>
</dbReference>
<name>A0A0H3G4F8_ZYMMA</name>
<keyword evidence="5 6" id="KW-0472">Membrane</keyword>
<dbReference type="NCBIfam" id="TIGR04408">
    <property type="entry name" value="LptG_lptG"/>
    <property type="match status" value="1"/>
</dbReference>
<proteinExistence type="predicted"/>
<dbReference type="GO" id="GO:0043190">
    <property type="term" value="C:ATP-binding cassette (ABC) transporter complex"/>
    <property type="evidence" value="ECO:0007669"/>
    <property type="project" value="InterPro"/>
</dbReference>
<dbReference type="GO" id="GO:0055085">
    <property type="term" value="P:transmembrane transport"/>
    <property type="evidence" value="ECO:0007669"/>
    <property type="project" value="InterPro"/>
</dbReference>
<evidence type="ECO:0000256" key="1">
    <source>
        <dbReference type="ARBA" id="ARBA00004651"/>
    </source>
</evidence>
<dbReference type="InterPro" id="IPR005495">
    <property type="entry name" value="LptG/LptF_permease"/>
</dbReference>
<evidence type="ECO:0000256" key="2">
    <source>
        <dbReference type="ARBA" id="ARBA00022475"/>
    </source>
</evidence>
<dbReference type="OrthoDB" id="9798468at2"/>
<evidence type="ECO:0000313" key="8">
    <source>
        <dbReference type="Proteomes" id="UP000001494"/>
    </source>
</evidence>
<dbReference type="GO" id="GO:0015920">
    <property type="term" value="P:lipopolysaccharide transport"/>
    <property type="evidence" value="ECO:0007669"/>
    <property type="project" value="TreeGrafter"/>
</dbReference>
<gene>
    <name evidence="7" type="ordered locus">Zmob_1712</name>
</gene>
<keyword evidence="2" id="KW-1003">Cell membrane</keyword>
<accession>A0A0H3G4F8</accession>
<dbReference type="AlphaFoldDB" id="A0A0H3G4F8"/>
<feature type="transmembrane region" description="Helical" evidence="6">
    <location>
        <begin position="68"/>
        <end position="86"/>
    </location>
</feature>
<protein>
    <submittedName>
        <fullName evidence="7">Permease YjgP/YjgQ family protein</fullName>
    </submittedName>
</protein>
<keyword evidence="3 6" id="KW-0812">Transmembrane</keyword>
<sequence>MIKRLFASRQIAFYLSKLFVVRCFAVLAALIFILQTLDMLGESARILAVKGNGQAELFHYVLLRTPQLIARFLPFAVLLGVLITLSTLNQNSEIISMKAAGISAHQILMPLIASCFLIGCVSFVFNDRLVTRATAKLDAWQAVDYGQPPPAATSGVNIWLRDGDHLIHVDNVQGYGDNVRLSGITVYNRSQKTLVSILSADTGQWTGHGWHLNKVKSFDVAADTVTEKPVLDINTDLPPERFTLADVKADEMEVVPLYRAIKALDAAGRPTDELKASLIHRFTGAFAAILMPILGSVAGFGLARSGRLFVRIVIGMSLGFAYFVADNFALTMGNLGTYPPLLASCSPFILFLLIGEAVLIRTEE</sequence>
<feature type="transmembrane region" description="Helical" evidence="6">
    <location>
        <begin position="278"/>
        <end position="301"/>
    </location>
</feature>
<evidence type="ECO:0000256" key="6">
    <source>
        <dbReference type="SAM" id="Phobius"/>
    </source>
</evidence>
<evidence type="ECO:0000256" key="5">
    <source>
        <dbReference type="ARBA" id="ARBA00023136"/>
    </source>
</evidence>
<dbReference type="Proteomes" id="UP000001494">
    <property type="component" value="Chromosome"/>
</dbReference>
<evidence type="ECO:0000256" key="3">
    <source>
        <dbReference type="ARBA" id="ARBA00022692"/>
    </source>
</evidence>
<feature type="transmembrane region" description="Helical" evidence="6">
    <location>
        <begin position="337"/>
        <end position="360"/>
    </location>
</feature>
<feature type="transmembrane region" description="Helical" evidence="6">
    <location>
        <begin position="308"/>
        <end position="325"/>
    </location>
</feature>
<feature type="transmembrane region" description="Helical" evidence="6">
    <location>
        <begin position="12"/>
        <end position="34"/>
    </location>
</feature>
<evidence type="ECO:0000313" key="7">
    <source>
        <dbReference type="EMBL" id="AEH63525.1"/>
    </source>
</evidence>
<dbReference type="PANTHER" id="PTHR33529:SF2">
    <property type="entry name" value="LIPOPOLYSACCHARIDE EXPORT SYSTEM PERMEASE PROTEIN LPTG"/>
    <property type="match status" value="1"/>
</dbReference>
<evidence type="ECO:0000256" key="4">
    <source>
        <dbReference type="ARBA" id="ARBA00022989"/>
    </source>
</evidence>
<keyword evidence="4 6" id="KW-1133">Transmembrane helix</keyword>
<dbReference type="KEGG" id="zmm:Zmob_1712"/>
<dbReference type="Pfam" id="PF03739">
    <property type="entry name" value="LptF_LptG"/>
    <property type="match status" value="1"/>
</dbReference>
<organism evidence="7 8">
    <name type="scientific">Zymomonas mobilis subsp. mobilis (strain ATCC 10988 / DSM 424 / LMG 404 / NCIMB 8938 / NRRL B-806 / ZM1)</name>
    <dbReference type="NCBI Taxonomy" id="555217"/>
    <lineage>
        <taxon>Bacteria</taxon>
        <taxon>Pseudomonadati</taxon>
        <taxon>Pseudomonadota</taxon>
        <taxon>Alphaproteobacteria</taxon>
        <taxon>Sphingomonadales</taxon>
        <taxon>Zymomonadaceae</taxon>
        <taxon>Zymomonas</taxon>
    </lineage>
</organism>
<dbReference type="EMBL" id="CP002850">
    <property type="protein sequence ID" value="AEH63525.1"/>
    <property type="molecule type" value="Genomic_DNA"/>
</dbReference>
<feature type="transmembrane region" description="Helical" evidence="6">
    <location>
        <begin position="107"/>
        <end position="125"/>
    </location>
</feature>
<comment type="subcellular location">
    <subcellularLocation>
        <location evidence="1">Cell membrane</location>
        <topology evidence="1">Multi-pass membrane protein</topology>
    </subcellularLocation>
</comment>
<dbReference type="InterPro" id="IPR030923">
    <property type="entry name" value="LptG"/>
</dbReference>
<dbReference type="RefSeq" id="WP_014501226.1">
    <property type="nucleotide sequence ID" value="NC_017262.1"/>
</dbReference>